<dbReference type="GO" id="GO:0016020">
    <property type="term" value="C:membrane"/>
    <property type="evidence" value="ECO:0007669"/>
    <property type="project" value="UniProtKB-SubCell"/>
</dbReference>
<keyword evidence="2 4" id="KW-0732">Signal</keyword>
<reference evidence="7 8" key="1">
    <citation type="journal article" date="2020" name="IScience">
        <title>Genome Sequencing of the Endangered Kingdonia uniflora (Circaeasteraceae, Ranunculales) Reveals Potential Mechanisms of Evolutionary Specialization.</title>
        <authorList>
            <person name="Sun Y."/>
            <person name="Deng T."/>
            <person name="Zhang A."/>
            <person name="Moore M.J."/>
            <person name="Landis J.B."/>
            <person name="Lin N."/>
            <person name="Zhang H."/>
            <person name="Zhang X."/>
            <person name="Huang J."/>
            <person name="Zhang X."/>
            <person name="Sun H."/>
            <person name="Wang H."/>
        </authorList>
    </citation>
    <scope>NUCLEOTIDE SEQUENCE [LARGE SCALE GENOMIC DNA]</scope>
    <source>
        <strain evidence="7">TB1705</strain>
        <tissue evidence="7">Leaf</tissue>
    </source>
</reference>
<name>A0A7J7NWV7_9MAGN</name>
<evidence type="ECO:0000256" key="3">
    <source>
        <dbReference type="ARBA" id="ARBA00023180"/>
    </source>
</evidence>
<dbReference type="Pfam" id="PF14380">
    <property type="entry name" value="WAK_assoc"/>
    <property type="match status" value="1"/>
</dbReference>
<accession>A0A7J7NWV7</accession>
<evidence type="ECO:0000259" key="5">
    <source>
        <dbReference type="Pfam" id="PF13947"/>
    </source>
</evidence>
<evidence type="ECO:0000313" key="8">
    <source>
        <dbReference type="Proteomes" id="UP000541444"/>
    </source>
</evidence>
<dbReference type="InterPro" id="IPR032872">
    <property type="entry name" value="WAK_assoc_C"/>
</dbReference>
<comment type="caution">
    <text evidence="7">The sequence shown here is derived from an EMBL/GenBank/DDBJ whole genome shotgun (WGS) entry which is preliminary data.</text>
</comment>
<dbReference type="AlphaFoldDB" id="A0A7J7NWV7"/>
<feature type="chain" id="PRO_5029546104" description="LEAF RUST 10 DISEASE-RESISTANCE LOCUS RECEPTOR-LIKE PROTEIN KINASE-like 1.2" evidence="4">
    <location>
        <begin position="24"/>
        <end position="269"/>
    </location>
</feature>
<comment type="subcellular location">
    <subcellularLocation>
        <location evidence="1">Membrane</location>
        <topology evidence="1">Single-pass membrane protein</topology>
    </subcellularLocation>
</comment>
<evidence type="ECO:0000256" key="4">
    <source>
        <dbReference type="SAM" id="SignalP"/>
    </source>
</evidence>
<dbReference type="PANTHER" id="PTHR33138:SF72">
    <property type="entry name" value="WALL-ASSOCIATED RECEPTOR KINASE CARBOXY-TERMINAL PROTEIN"/>
    <property type="match status" value="1"/>
</dbReference>
<dbReference type="InterPro" id="IPR025287">
    <property type="entry name" value="WAK_GUB"/>
</dbReference>
<evidence type="ECO:0008006" key="9">
    <source>
        <dbReference type="Google" id="ProtNLM"/>
    </source>
</evidence>
<evidence type="ECO:0000256" key="1">
    <source>
        <dbReference type="ARBA" id="ARBA00004167"/>
    </source>
</evidence>
<keyword evidence="3" id="KW-0325">Glycoprotein</keyword>
<dbReference type="OrthoDB" id="1303655at2759"/>
<feature type="signal peptide" evidence="4">
    <location>
        <begin position="1"/>
        <end position="23"/>
    </location>
</feature>
<organism evidence="7 8">
    <name type="scientific">Kingdonia uniflora</name>
    <dbReference type="NCBI Taxonomy" id="39325"/>
    <lineage>
        <taxon>Eukaryota</taxon>
        <taxon>Viridiplantae</taxon>
        <taxon>Streptophyta</taxon>
        <taxon>Embryophyta</taxon>
        <taxon>Tracheophyta</taxon>
        <taxon>Spermatophyta</taxon>
        <taxon>Magnoliopsida</taxon>
        <taxon>Ranunculales</taxon>
        <taxon>Circaeasteraceae</taxon>
        <taxon>Kingdonia</taxon>
    </lineage>
</organism>
<dbReference type="Proteomes" id="UP000541444">
    <property type="component" value="Unassembled WGS sequence"/>
</dbReference>
<feature type="domain" description="Wall-associated receptor kinase C-terminal" evidence="6">
    <location>
        <begin position="159"/>
        <end position="252"/>
    </location>
</feature>
<dbReference type="GO" id="GO:0030247">
    <property type="term" value="F:polysaccharide binding"/>
    <property type="evidence" value="ECO:0007669"/>
    <property type="project" value="InterPro"/>
</dbReference>
<dbReference type="Pfam" id="PF13947">
    <property type="entry name" value="GUB_WAK_bind"/>
    <property type="match status" value="1"/>
</dbReference>
<dbReference type="PANTHER" id="PTHR33138">
    <property type="entry name" value="OS01G0690200 PROTEIN"/>
    <property type="match status" value="1"/>
</dbReference>
<gene>
    <name evidence="7" type="ORF">GIB67_018107</name>
</gene>
<sequence length="269" mass="29926">MHIQLLLLVGVALLLSVLQLCNCSNISQYTKCSKNFECGNEAYSYPFWGGERPFYCGENVFELGCRNSHTEIKMYDATYIVLNISKADQIMTIVRSDVRDIGLGSSQCPSAFLNDSLATSYKHDYVPQDTFAYGSGTRELTLFYGCPFVVLYNSGGFRCEDQVNSTRINLYLQAESGPREENLNTSKCQGSILIPVRPSSAHRSSIDILADGFDVKYYDRYYSLCVNCTESGGSCGASENRDNSFHCYCHDGTSQRTCPPPGTYIHSVS</sequence>
<evidence type="ECO:0000313" key="7">
    <source>
        <dbReference type="EMBL" id="KAF6171583.1"/>
    </source>
</evidence>
<dbReference type="EMBL" id="JACGCM010000479">
    <property type="protein sequence ID" value="KAF6171583.1"/>
    <property type="molecule type" value="Genomic_DNA"/>
</dbReference>
<protein>
    <recommendedName>
        <fullName evidence="9">LEAF RUST 10 DISEASE-RESISTANCE LOCUS RECEPTOR-LIKE PROTEIN KINASE-like 1.2</fullName>
    </recommendedName>
</protein>
<proteinExistence type="predicted"/>
<evidence type="ECO:0000256" key="2">
    <source>
        <dbReference type="ARBA" id="ARBA00022729"/>
    </source>
</evidence>
<keyword evidence="8" id="KW-1185">Reference proteome</keyword>
<feature type="domain" description="Wall-associated receptor kinase galacturonan-binding" evidence="5">
    <location>
        <begin position="32"/>
        <end position="95"/>
    </location>
</feature>
<evidence type="ECO:0000259" key="6">
    <source>
        <dbReference type="Pfam" id="PF14380"/>
    </source>
</evidence>